<evidence type="ECO:0000313" key="2">
    <source>
        <dbReference type="EMBL" id="RAW55007.1"/>
    </source>
</evidence>
<feature type="transmembrane region" description="Helical" evidence="1">
    <location>
        <begin position="137"/>
        <end position="157"/>
    </location>
</feature>
<evidence type="ECO:0000256" key="1">
    <source>
        <dbReference type="SAM" id="Phobius"/>
    </source>
</evidence>
<evidence type="ECO:0000313" key="3">
    <source>
        <dbReference type="Proteomes" id="UP000251144"/>
    </source>
</evidence>
<dbReference type="Proteomes" id="UP000251144">
    <property type="component" value="Unassembled WGS sequence"/>
</dbReference>
<feature type="transmembrane region" description="Helical" evidence="1">
    <location>
        <begin position="112"/>
        <end position="131"/>
    </location>
</feature>
<feature type="transmembrane region" description="Helical" evidence="1">
    <location>
        <begin position="12"/>
        <end position="31"/>
    </location>
</feature>
<comment type="caution">
    <text evidence="2">The sequence shown here is derived from an EMBL/GenBank/DDBJ whole genome shotgun (WGS) entry which is preliminary data.</text>
</comment>
<dbReference type="RefSeq" id="WP_158400326.1">
    <property type="nucleotide sequence ID" value="NZ_PRLB01000002.1"/>
</dbReference>
<name>A0A329TY11_9FIRM</name>
<sequence>MNETVTKRFLLYFRLMMVVWILIANAFFHAIEFEYSWLVFLSNIMLFTMEGDIKDRFISVELGGLVGMVLTVLAMLAIGALTPVLGGMLGLLLPLGVVLFILIILHPYAPKVLNNVGFAYLTVACIDSAAFAANLPLFFGVYIVGSLVFNGGCVLLMKPARYLAARSIKNDVKADA</sequence>
<feature type="transmembrane region" description="Helical" evidence="1">
    <location>
        <begin position="84"/>
        <end position="105"/>
    </location>
</feature>
<proteinExistence type="predicted"/>
<dbReference type="OrthoDB" id="1860325at2"/>
<feature type="transmembrane region" description="Helical" evidence="1">
    <location>
        <begin position="60"/>
        <end position="78"/>
    </location>
</feature>
<keyword evidence="1" id="KW-0812">Transmembrane</keyword>
<dbReference type="EMBL" id="PRLB01000002">
    <property type="protein sequence ID" value="RAW55007.1"/>
    <property type="molecule type" value="Genomic_DNA"/>
</dbReference>
<accession>A0A329TY11</accession>
<evidence type="ECO:0008006" key="4">
    <source>
        <dbReference type="Google" id="ProtNLM"/>
    </source>
</evidence>
<protein>
    <recommendedName>
        <fullName evidence="4">DUF1097 domain-containing protein</fullName>
    </recommendedName>
</protein>
<dbReference type="AlphaFoldDB" id="A0A329TY11"/>
<keyword evidence="1" id="KW-0472">Membrane</keyword>
<reference evidence="2 3" key="1">
    <citation type="submission" date="2018-02" db="EMBL/GenBank/DDBJ databases">
        <title>Complete genome sequencing of Faecalibacterium prausnitzii strains isolated from the human gut.</title>
        <authorList>
            <person name="Fitzgerald B.C."/>
            <person name="Shkoporov A.N."/>
            <person name="Ross P.R."/>
            <person name="Hill C."/>
        </authorList>
    </citation>
    <scope>NUCLEOTIDE SEQUENCE [LARGE SCALE GENOMIC DNA]</scope>
    <source>
        <strain evidence="2 3">APC942/32-1</strain>
    </source>
</reference>
<gene>
    <name evidence="2" type="ORF">C4N26_03350</name>
</gene>
<organism evidence="2 3">
    <name type="scientific">Faecalibacterium prausnitzii</name>
    <dbReference type="NCBI Taxonomy" id="853"/>
    <lineage>
        <taxon>Bacteria</taxon>
        <taxon>Bacillati</taxon>
        <taxon>Bacillota</taxon>
        <taxon>Clostridia</taxon>
        <taxon>Eubacteriales</taxon>
        <taxon>Oscillospiraceae</taxon>
        <taxon>Faecalibacterium</taxon>
    </lineage>
</organism>
<keyword evidence="1" id="KW-1133">Transmembrane helix</keyword>